<sequence>MSRQFLFCADTDTAQLYGLARNYRDYGAISRVYSAFPGNTAQFHANCAVFFIIAPYLRLLSFAAE</sequence>
<evidence type="ECO:0000313" key="1">
    <source>
        <dbReference type="EMBL" id="OXS78994.1"/>
    </source>
</evidence>
<dbReference type="Proteomes" id="UP000215545">
    <property type="component" value="Unassembled WGS sequence"/>
</dbReference>
<comment type="caution">
    <text evidence="1">The sequence shown here is derived from an EMBL/GenBank/DDBJ whole genome shotgun (WGS) entry which is preliminary data.</text>
</comment>
<accession>A0ABX4EAF1</accession>
<organism evidence="1 2">
    <name type="scientific">Domibacillus enclensis</name>
    <dbReference type="NCBI Taxonomy" id="1017273"/>
    <lineage>
        <taxon>Bacteria</taxon>
        <taxon>Bacillati</taxon>
        <taxon>Bacillota</taxon>
        <taxon>Bacilli</taxon>
        <taxon>Bacillales</taxon>
        <taxon>Bacillaceae</taxon>
        <taxon>Domibacillus</taxon>
    </lineage>
</organism>
<proteinExistence type="predicted"/>
<protein>
    <submittedName>
        <fullName evidence="1">Uncharacterized protein</fullName>
    </submittedName>
</protein>
<evidence type="ECO:0000313" key="2">
    <source>
        <dbReference type="Proteomes" id="UP000215545"/>
    </source>
</evidence>
<gene>
    <name evidence="1" type="ORF">B1B05_04240</name>
</gene>
<reference evidence="2" key="1">
    <citation type="submission" date="2017-03" db="EMBL/GenBank/DDBJ databases">
        <title>Bacillus sp. V-88(T) DSM27956, whole genome shotgun sequencing project.</title>
        <authorList>
            <person name="Dastager S.G."/>
            <person name="Neurgaonkar P.S."/>
            <person name="Dharne M.S."/>
        </authorList>
    </citation>
    <scope>NUCLEOTIDE SEQUENCE [LARGE SCALE GENOMIC DNA]</scope>
    <source>
        <strain evidence="2">DSM 25145</strain>
    </source>
</reference>
<keyword evidence="2" id="KW-1185">Reference proteome</keyword>
<dbReference type="EMBL" id="MWSK01000002">
    <property type="protein sequence ID" value="OXS78994.1"/>
    <property type="molecule type" value="Genomic_DNA"/>
</dbReference>
<name>A0ABX4EAF1_9BACI</name>